<gene>
    <name evidence="2" type="ORF">SAMN06296008_10760</name>
</gene>
<protein>
    <submittedName>
        <fullName evidence="2">Chalcone isomerase-like</fullName>
    </submittedName>
</protein>
<reference evidence="2 3" key="1">
    <citation type="submission" date="2017-04" db="EMBL/GenBank/DDBJ databases">
        <authorList>
            <person name="Afonso C.L."/>
            <person name="Miller P.J."/>
            <person name="Scott M.A."/>
            <person name="Spackman E."/>
            <person name="Goraichik I."/>
            <person name="Dimitrov K.M."/>
            <person name="Suarez D.L."/>
            <person name="Swayne D.E."/>
        </authorList>
    </citation>
    <scope>NUCLEOTIDE SEQUENCE [LARGE SCALE GENOMIC DNA]</scope>
    <source>
        <strain evidence="2 3">VK13</strain>
    </source>
</reference>
<dbReference type="InterPro" id="IPR016088">
    <property type="entry name" value="Chalcone_isomerase_3-sand"/>
</dbReference>
<dbReference type="AlphaFoldDB" id="A0A1W2A2S3"/>
<organism evidence="2 3">
    <name type="scientific">Polynucleobacter kasalickyi</name>
    <dbReference type="NCBI Taxonomy" id="1938817"/>
    <lineage>
        <taxon>Bacteria</taxon>
        <taxon>Pseudomonadati</taxon>
        <taxon>Pseudomonadota</taxon>
        <taxon>Betaproteobacteria</taxon>
        <taxon>Burkholderiales</taxon>
        <taxon>Burkholderiaceae</taxon>
        <taxon>Polynucleobacter</taxon>
    </lineage>
</organism>
<dbReference type="STRING" id="1938817.SAMN06296008_10760"/>
<evidence type="ECO:0000259" key="1">
    <source>
        <dbReference type="Pfam" id="PF16036"/>
    </source>
</evidence>
<dbReference type="InterPro" id="IPR016087">
    <property type="entry name" value="Chalcone_isomerase"/>
</dbReference>
<dbReference type="EMBL" id="FWXJ01000007">
    <property type="protein sequence ID" value="SMC54987.1"/>
    <property type="molecule type" value="Genomic_DNA"/>
</dbReference>
<evidence type="ECO:0000313" key="3">
    <source>
        <dbReference type="Proteomes" id="UP000192708"/>
    </source>
</evidence>
<dbReference type="OrthoDB" id="8527419at2"/>
<dbReference type="GO" id="GO:0016853">
    <property type="term" value="F:isomerase activity"/>
    <property type="evidence" value="ECO:0007669"/>
    <property type="project" value="UniProtKB-KW"/>
</dbReference>
<evidence type="ECO:0000313" key="2">
    <source>
        <dbReference type="EMBL" id="SMC54987.1"/>
    </source>
</evidence>
<keyword evidence="3" id="KW-1185">Reference proteome</keyword>
<dbReference type="Proteomes" id="UP000192708">
    <property type="component" value="Unassembled WGS sequence"/>
</dbReference>
<feature type="domain" description="Chalcone isomerase" evidence="1">
    <location>
        <begin position="43"/>
        <end position="175"/>
    </location>
</feature>
<name>A0A1W2A2S3_9BURK</name>
<sequence length="190" mass="21865">MRKVFIRYCIILLIFSISWDRPLLANPIEPTHITELHLPNFSHSGHGTFTKFGFEIYQAHFYVDEVKAVKKYAIILNYSRKIEKEALLKATIEQLERLGYSSKKTDEWKNQLEKIYPNINKGDHLTAIFNPANGTTFVYGDKIIGNINNPEFAEAFFGIWLSPKTSAPELRSKLLVNNCPPLIFQTQACQ</sequence>
<keyword evidence="2" id="KW-0413">Isomerase</keyword>
<proteinExistence type="predicted"/>
<dbReference type="RefSeq" id="WP_084283580.1">
    <property type="nucleotide sequence ID" value="NZ_FWXJ01000007.1"/>
</dbReference>
<accession>A0A1W2A2S3</accession>
<dbReference type="Pfam" id="PF16036">
    <property type="entry name" value="Chalcone_3"/>
    <property type="match status" value="1"/>
</dbReference>
<dbReference type="Gene3D" id="3.50.70.10">
    <property type="match status" value="1"/>
</dbReference>